<comment type="caution">
    <text evidence="1">The sequence shown here is derived from an EMBL/GenBank/DDBJ whole genome shotgun (WGS) entry which is preliminary data.</text>
</comment>
<dbReference type="AlphaFoldDB" id="A0A3E1B9G2"/>
<reference evidence="1 2" key="1">
    <citation type="submission" date="2017-03" db="EMBL/GenBank/DDBJ databases">
        <title>Genome analysis of Rhizobial strains effectives or ineffectives for nitrogen fixation isolated from bean seeds.</title>
        <authorList>
            <person name="Peralta H."/>
            <person name="Aguilar-Vera A."/>
            <person name="Mora Y."/>
            <person name="Vargas-Lagunas C."/>
            <person name="Girard L."/>
            <person name="Mora J."/>
        </authorList>
    </citation>
    <scope>NUCLEOTIDE SEQUENCE [LARGE SCALE GENOMIC DNA]</scope>
    <source>
        <strain evidence="1 2">CCGM5</strain>
    </source>
</reference>
<dbReference type="Gene3D" id="3.30.70.100">
    <property type="match status" value="1"/>
</dbReference>
<proteinExistence type="predicted"/>
<dbReference type="InterPro" id="IPR011008">
    <property type="entry name" value="Dimeric_a/b-barrel"/>
</dbReference>
<dbReference type="SUPFAM" id="SSF54909">
    <property type="entry name" value="Dimeric alpha+beta barrel"/>
    <property type="match status" value="1"/>
</dbReference>
<organism evidence="1 2">
    <name type="scientific">Rhizobium leguminosarum bv. trifolii</name>
    <dbReference type="NCBI Taxonomy" id="386"/>
    <lineage>
        <taxon>Bacteria</taxon>
        <taxon>Pseudomonadati</taxon>
        <taxon>Pseudomonadota</taxon>
        <taxon>Alphaproteobacteria</taxon>
        <taxon>Hyphomicrobiales</taxon>
        <taxon>Rhizobiaceae</taxon>
        <taxon>Rhizobium/Agrobacterium group</taxon>
        <taxon>Rhizobium</taxon>
    </lineage>
</organism>
<accession>A0A3E1B9G2</accession>
<sequence>MDPHTIFELRRYRLLPAGREALISLFDREFVEPQEALGMRVEGEFRDLDDPDSFVWVRSFKDMQTRTEALASFYSGPIWKEHGPAANATMLNSDNVLLLKPAAGVLPFSHNLPRDREVSRSEVPGLAILNICSLAPQAEEDFARFFRDNALPAMQAAGARIDGLFITERSENGFPRLPVRQGETVFVWFEYHEDQNSAAGYQNRLRQNPIWTDEIYPQMDGRCWRRIEVARLTPTSRSLCAW</sequence>
<dbReference type="RefSeq" id="WP_116275227.1">
    <property type="nucleotide sequence ID" value="NZ_KZ859523.1"/>
</dbReference>
<name>A0A3E1B9G2_RHILT</name>
<gene>
    <name evidence="1" type="ORF">B5K10_21865</name>
</gene>
<dbReference type="Proteomes" id="UP000256748">
    <property type="component" value="Unassembled WGS sequence"/>
</dbReference>
<protein>
    <submittedName>
        <fullName evidence="1">NIPSNAP family protein</fullName>
    </submittedName>
</protein>
<evidence type="ECO:0000313" key="2">
    <source>
        <dbReference type="Proteomes" id="UP000256748"/>
    </source>
</evidence>
<evidence type="ECO:0000313" key="1">
    <source>
        <dbReference type="EMBL" id="RFB88170.1"/>
    </source>
</evidence>
<dbReference type="EMBL" id="NAOO01000027">
    <property type="protein sequence ID" value="RFB88170.1"/>
    <property type="molecule type" value="Genomic_DNA"/>
</dbReference>